<reference evidence="5 6" key="1">
    <citation type="submission" date="2017-09" db="EMBL/GenBank/DDBJ databases">
        <title>Bacterial strain isolated from the female urinary microbiota.</title>
        <authorList>
            <person name="Thomas-White K."/>
            <person name="Kumar N."/>
            <person name="Forster S."/>
            <person name="Putonti C."/>
            <person name="Lawley T."/>
            <person name="Wolfe A.J."/>
        </authorList>
    </citation>
    <scope>NUCLEOTIDE SEQUENCE [LARGE SCALE GENOMIC DNA]</scope>
    <source>
        <strain evidence="5 6">UMB0186</strain>
    </source>
</reference>
<dbReference type="InterPro" id="IPR051400">
    <property type="entry name" value="HAD-like_hydrolase"/>
</dbReference>
<evidence type="ECO:0000313" key="5">
    <source>
        <dbReference type="EMBL" id="PMC52063.1"/>
    </source>
</evidence>
<sequence>MLGFVFDVDDTLYEQIVPFRDAYNKLFKHKVDIEKLYCLSRYYSEVKYEDSRNGNMTVDEYHIYRVKQAANDFNIILSDEEALNFQKEYKKNQGRLEMTELTKSILDYSLENNIKLAVITNGPSDHQWSKVKVLGIENWIHKDNIIVSGDLGINKPDKRIFEHAEKKLNLNKNKLFFIGDSLENDVIGANNADWNIIWINRYNQKLPKDTKVYKEVKNNEELFLELKKIVKESL</sequence>
<dbReference type="STRING" id="84135.GCA_001052115_00593"/>
<keyword evidence="2" id="KW-0479">Metal-binding</keyword>
<dbReference type="Proteomes" id="UP000235670">
    <property type="component" value="Unassembled WGS sequence"/>
</dbReference>
<dbReference type="NCBIfam" id="TIGR01549">
    <property type="entry name" value="HAD-SF-IA-v1"/>
    <property type="match status" value="1"/>
</dbReference>
<dbReference type="InterPro" id="IPR036412">
    <property type="entry name" value="HAD-like_sf"/>
</dbReference>
<accession>A0A2N6SDS6</accession>
<dbReference type="GO" id="GO:0044281">
    <property type="term" value="P:small molecule metabolic process"/>
    <property type="evidence" value="ECO:0007669"/>
    <property type="project" value="UniProtKB-ARBA"/>
</dbReference>
<dbReference type="InterPro" id="IPR023214">
    <property type="entry name" value="HAD_sf"/>
</dbReference>
<dbReference type="GO" id="GO:0016791">
    <property type="term" value="F:phosphatase activity"/>
    <property type="evidence" value="ECO:0007669"/>
    <property type="project" value="TreeGrafter"/>
</dbReference>
<dbReference type="PANTHER" id="PTHR46470:SF2">
    <property type="entry name" value="GLYCERALDEHYDE 3-PHOSPHATE PHOSPHATASE"/>
    <property type="match status" value="1"/>
</dbReference>
<dbReference type="OrthoDB" id="25198at2"/>
<dbReference type="Gene3D" id="3.40.50.1000">
    <property type="entry name" value="HAD superfamily/HAD-like"/>
    <property type="match status" value="1"/>
</dbReference>
<dbReference type="SFLD" id="SFLDG01129">
    <property type="entry name" value="C1.5:_HAD__Beta-PGM__Phosphata"/>
    <property type="match status" value="1"/>
</dbReference>
<dbReference type="GO" id="GO:0046872">
    <property type="term" value="F:metal ion binding"/>
    <property type="evidence" value="ECO:0007669"/>
    <property type="project" value="UniProtKB-KW"/>
</dbReference>
<evidence type="ECO:0000256" key="1">
    <source>
        <dbReference type="ARBA" id="ARBA00001946"/>
    </source>
</evidence>
<dbReference type="SUPFAM" id="SSF56784">
    <property type="entry name" value="HAD-like"/>
    <property type="match status" value="1"/>
</dbReference>
<keyword evidence="4" id="KW-0460">Magnesium</keyword>
<organism evidence="5 6">
    <name type="scientific">Gemella sanguinis</name>
    <dbReference type="NCBI Taxonomy" id="84135"/>
    <lineage>
        <taxon>Bacteria</taxon>
        <taxon>Bacillati</taxon>
        <taxon>Bacillota</taxon>
        <taxon>Bacilli</taxon>
        <taxon>Bacillales</taxon>
        <taxon>Gemellaceae</taxon>
        <taxon>Gemella</taxon>
    </lineage>
</organism>
<dbReference type="PRINTS" id="PR00413">
    <property type="entry name" value="HADHALOGNASE"/>
</dbReference>
<comment type="cofactor">
    <cofactor evidence="1">
        <name>Mg(2+)</name>
        <dbReference type="ChEBI" id="CHEBI:18420"/>
    </cofactor>
</comment>
<dbReference type="Gene3D" id="1.20.120.710">
    <property type="entry name" value="Haloacid dehalogenase hydrolase-like domain"/>
    <property type="match status" value="1"/>
</dbReference>
<dbReference type="AlphaFoldDB" id="A0A2N6SDS6"/>
<dbReference type="InterPro" id="IPR006439">
    <property type="entry name" value="HAD-SF_hydro_IA"/>
</dbReference>
<gene>
    <name evidence="5" type="ORF">CJ218_06595</name>
</gene>
<evidence type="ECO:0000256" key="4">
    <source>
        <dbReference type="ARBA" id="ARBA00022842"/>
    </source>
</evidence>
<comment type="caution">
    <text evidence="5">The sequence shown here is derived from an EMBL/GenBank/DDBJ whole genome shotgun (WGS) entry which is preliminary data.</text>
</comment>
<dbReference type="EMBL" id="PNGT01000007">
    <property type="protein sequence ID" value="PMC52063.1"/>
    <property type="molecule type" value="Genomic_DNA"/>
</dbReference>
<evidence type="ECO:0000256" key="3">
    <source>
        <dbReference type="ARBA" id="ARBA00022801"/>
    </source>
</evidence>
<evidence type="ECO:0000313" key="6">
    <source>
        <dbReference type="Proteomes" id="UP000235670"/>
    </source>
</evidence>
<dbReference type="RefSeq" id="WP_102190047.1">
    <property type="nucleotide sequence ID" value="NZ_PNGT01000007.1"/>
</dbReference>
<dbReference type="SFLD" id="SFLDS00003">
    <property type="entry name" value="Haloacid_Dehalogenase"/>
    <property type="match status" value="1"/>
</dbReference>
<dbReference type="PANTHER" id="PTHR46470">
    <property type="entry name" value="N-ACYLNEURAMINATE-9-PHOSPHATASE"/>
    <property type="match status" value="1"/>
</dbReference>
<dbReference type="Pfam" id="PF00702">
    <property type="entry name" value="Hydrolase"/>
    <property type="match status" value="1"/>
</dbReference>
<evidence type="ECO:0000256" key="2">
    <source>
        <dbReference type="ARBA" id="ARBA00022723"/>
    </source>
</evidence>
<keyword evidence="3" id="KW-0378">Hydrolase</keyword>
<proteinExistence type="predicted"/>
<protein>
    <submittedName>
        <fullName evidence="5">Haloacid dehalogenase</fullName>
    </submittedName>
</protein>
<name>A0A2N6SDS6_9BACL</name>